<evidence type="ECO:0000256" key="5">
    <source>
        <dbReference type="ARBA" id="ARBA00023136"/>
    </source>
</evidence>
<dbReference type="AlphaFoldDB" id="A0A0F8AZD4"/>
<evidence type="ECO:0000259" key="8">
    <source>
        <dbReference type="PROSITE" id="PS50850"/>
    </source>
</evidence>
<dbReference type="SUPFAM" id="SSF46689">
    <property type="entry name" value="Homeodomain-like"/>
    <property type="match status" value="1"/>
</dbReference>
<dbReference type="PROSITE" id="PS50850">
    <property type="entry name" value="MFS"/>
    <property type="match status" value="1"/>
</dbReference>
<proteinExistence type="inferred from homology"/>
<dbReference type="OrthoDB" id="6133115at2759"/>
<feature type="transmembrane region" description="Helical" evidence="7">
    <location>
        <begin position="141"/>
        <end position="163"/>
    </location>
</feature>
<dbReference type="EMBL" id="LBBL01000490">
    <property type="protein sequence ID" value="KKF92245.1"/>
    <property type="molecule type" value="Genomic_DNA"/>
</dbReference>
<evidence type="ECO:0000313" key="9">
    <source>
        <dbReference type="EMBL" id="KKF92245.1"/>
    </source>
</evidence>
<feature type="transmembrane region" description="Helical" evidence="7">
    <location>
        <begin position="323"/>
        <end position="343"/>
    </location>
</feature>
<feature type="transmembrane region" description="Helical" evidence="7">
    <location>
        <begin position="117"/>
        <end position="135"/>
    </location>
</feature>
<dbReference type="Gene3D" id="1.20.1250.20">
    <property type="entry name" value="MFS general substrate transporter like domains"/>
    <property type="match status" value="2"/>
</dbReference>
<keyword evidence="4 7" id="KW-1133">Transmembrane helix</keyword>
<dbReference type="InterPro" id="IPR005828">
    <property type="entry name" value="MFS_sugar_transport-like"/>
</dbReference>
<evidence type="ECO:0000256" key="1">
    <source>
        <dbReference type="ARBA" id="ARBA00004141"/>
    </source>
</evidence>
<dbReference type="InterPro" id="IPR020846">
    <property type="entry name" value="MFS_dom"/>
</dbReference>
<evidence type="ECO:0000256" key="3">
    <source>
        <dbReference type="ARBA" id="ARBA00022692"/>
    </source>
</evidence>
<feature type="transmembrane region" description="Helical" evidence="7">
    <location>
        <begin position="350"/>
        <end position="374"/>
    </location>
</feature>
<keyword evidence="5 7" id="KW-0472">Membrane</keyword>
<feature type="region of interest" description="Disordered" evidence="6">
    <location>
        <begin position="1"/>
        <end position="21"/>
    </location>
</feature>
<gene>
    <name evidence="9" type="primary">LAC12</name>
    <name evidence="9" type="ORF">CFO_g5403</name>
</gene>
<sequence>MATKHPKAAPTTGSAAAEPAQNGSADLASVLPSDKWTSQWHIVRLNLAIGSLALFSSANGYDGSLMNGIIALPSWNRFMDHPRGSWLGLINAMYSLGCVIAYPAAARVSNRYGRKPGLYVGYTSMAIGTALQTFAQSHVAFVIARLFIGIASGFFLSVPLLIAENAYPTQRSIVSALYNCGWYSGSMVAAWVVFATRLVDSSWAWRTPSLLQILLPLCTLPGFIMIDESPRWLVAQGRDDEARAILAKNHAGGNLDSPLVAFEMREIQSTIRAEAASGGAKWADLWATKGNRHRLWITVTLGIFTQWVGNGVVSYYLSLVLETVGITYFFGYDISLTPLLVSYPVEIWPYALRAMGLSVAFVVALLCVFFNTFVNPVALDSMGWKYYIVFVVFLVAMLVTVYFTYPETRGHTLETIAYIFDGDDTAPLDVPTHHGAPVVIGHVDKASDSDTDPASREANDSDYASSSSLARMLPESSTDRPTRSSQVLALRASNLPLSQIAHQLRISLAQVRYTVRQNSANVARRSGRPRLLSPEQVDRVVAFVSRSSTNQAIPWAGIAPALGIDCSVWAIRRALRLRGFSRGHALGRTALALRDGGEVQMLADGQTLGLGQNVQPTEHQMLSGVAEGGSLEHRVQAATAVAAAEAVAVATAAATGGTGPSYSDHMKT</sequence>
<dbReference type="InterPro" id="IPR009057">
    <property type="entry name" value="Homeodomain-like_sf"/>
</dbReference>
<evidence type="ECO:0000256" key="4">
    <source>
        <dbReference type="ARBA" id="ARBA00022989"/>
    </source>
</evidence>
<dbReference type="PANTHER" id="PTHR48022:SF3">
    <property type="entry name" value="HEXOSE TRANSPORTER PROTEIN (AFU_ORTHOLOGUE AFUA_8G04480)-RELATED"/>
    <property type="match status" value="1"/>
</dbReference>
<dbReference type="Proteomes" id="UP000034841">
    <property type="component" value="Unassembled WGS sequence"/>
</dbReference>
<dbReference type="GO" id="GO:0016020">
    <property type="term" value="C:membrane"/>
    <property type="evidence" value="ECO:0007669"/>
    <property type="project" value="UniProtKB-SubCell"/>
</dbReference>
<comment type="caution">
    <text evidence="9">The sequence shown here is derived from an EMBL/GenBank/DDBJ whole genome shotgun (WGS) entry which is preliminary data.</text>
</comment>
<protein>
    <submittedName>
        <fullName evidence="9">Lactose permease</fullName>
    </submittedName>
</protein>
<reference evidence="9 10" key="1">
    <citation type="submission" date="2015-04" db="EMBL/GenBank/DDBJ databases">
        <title>Genome sequence of Ceratocystis platani, a major pathogen of plane trees.</title>
        <authorList>
            <person name="Belbahri L."/>
        </authorList>
    </citation>
    <scope>NUCLEOTIDE SEQUENCE [LARGE SCALE GENOMIC DNA]</scope>
    <source>
        <strain evidence="9 10">CFO</strain>
    </source>
</reference>
<accession>A0A0F8AZD4</accession>
<dbReference type="SUPFAM" id="SSF103473">
    <property type="entry name" value="MFS general substrate transporter"/>
    <property type="match status" value="1"/>
</dbReference>
<name>A0A0F8AZD4_CERFI</name>
<feature type="transmembrane region" description="Helical" evidence="7">
    <location>
        <begin position="295"/>
        <end position="317"/>
    </location>
</feature>
<keyword evidence="3 7" id="KW-0812">Transmembrane</keyword>
<dbReference type="PANTHER" id="PTHR48022">
    <property type="entry name" value="PLASTIDIC GLUCOSE TRANSPORTER 4"/>
    <property type="match status" value="1"/>
</dbReference>
<evidence type="ECO:0000256" key="2">
    <source>
        <dbReference type="ARBA" id="ARBA00010992"/>
    </source>
</evidence>
<dbReference type="InterPro" id="IPR050360">
    <property type="entry name" value="MFS_Sugar_Transporters"/>
</dbReference>
<evidence type="ECO:0000256" key="6">
    <source>
        <dbReference type="SAM" id="MobiDB-lite"/>
    </source>
</evidence>
<feature type="transmembrane region" description="Helical" evidence="7">
    <location>
        <begin position="386"/>
        <end position="405"/>
    </location>
</feature>
<feature type="region of interest" description="Disordered" evidence="6">
    <location>
        <begin position="442"/>
        <end position="485"/>
    </location>
</feature>
<feature type="transmembrane region" description="Helical" evidence="7">
    <location>
        <begin position="209"/>
        <end position="226"/>
    </location>
</feature>
<comment type="subcellular location">
    <subcellularLocation>
        <location evidence="1">Membrane</location>
        <topology evidence="1">Multi-pass membrane protein</topology>
    </subcellularLocation>
</comment>
<evidence type="ECO:0000313" key="10">
    <source>
        <dbReference type="Proteomes" id="UP000034841"/>
    </source>
</evidence>
<feature type="compositionally biased region" description="Basic and acidic residues" evidence="6">
    <location>
        <begin position="442"/>
        <end position="459"/>
    </location>
</feature>
<evidence type="ECO:0000256" key="7">
    <source>
        <dbReference type="SAM" id="Phobius"/>
    </source>
</evidence>
<feature type="transmembrane region" description="Helical" evidence="7">
    <location>
        <begin position="175"/>
        <end position="194"/>
    </location>
</feature>
<organism evidence="9 10">
    <name type="scientific">Ceratocystis fimbriata f. sp. platani</name>
    <dbReference type="NCBI Taxonomy" id="88771"/>
    <lineage>
        <taxon>Eukaryota</taxon>
        <taxon>Fungi</taxon>
        <taxon>Dikarya</taxon>
        <taxon>Ascomycota</taxon>
        <taxon>Pezizomycotina</taxon>
        <taxon>Sordariomycetes</taxon>
        <taxon>Hypocreomycetidae</taxon>
        <taxon>Microascales</taxon>
        <taxon>Ceratocystidaceae</taxon>
        <taxon>Ceratocystis</taxon>
    </lineage>
</organism>
<feature type="transmembrane region" description="Helical" evidence="7">
    <location>
        <begin position="86"/>
        <end position="105"/>
    </location>
</feature>
<dbReference type="Pfam" id="PF00083">
    <property type="entry name" value="Sugar_tr"/>
    <property type="match status" value="1"/>
</dbReference>
<comment type="similarity">
    <text evidence="2">Belongs to the major facilitator superfamily. Sugar transporter (TC 2.A.1.1) family.</text>
</comment>
<keyword evidence="10" id="KW-1185">Reference proteome</keyword>
<feature type="domain" description="Major facilitator superfamily (MFS) profile" evidence="8">
    <location>
        <begin position="48"/>
        <end position="668"/>
    </location>
</feature>
<dbReference type="InterPro" id="IPR036259">
    <property type="entry name" value="MFS_trans_sf"/>
</dbReference>
<dbReference type="GO" id="GO:0005351">
    <property type="term" value="F:carbohydrate:proton symporter activity"/>
    <property type="evidence" value="ECO:0007669"/>
    <property type="project" value="TreeGrafter"/>
</dbReference>